<name>A0A327KDY5_9BRAD</name>
<evidence type="ECO:0000313" key="2">
    <source>
        <dbReference type="EMBL" id="RAI35863.1"/>
    </source>
</evidence>
<gene>
    <name evidence="2" type="ORF">CH338_18560</name>
</gene>
<dbReference type="EMBL" id="NPEU01000242">
    <property type="protein sequence ID" value="RAI35863.1"/>
    <property type="molecule type" value="Genomic_DNA"/>
</dbReference>
<feature type="chain" id="PRO_5016440585" evidence="1">
    <location>
        <begin position="29"/>
        <end position="218"/>
    </location>
</feature>
<feature type="non-terminal residue" evidence="2">
    <location>
        <position position="218"/>
    </location>
</feature>
<proteinExistence type="predicted"/>
<protein>
    <submittedName>
        <fullName evidence="2">Uncharacterized protein</fullName>
    </submittedName>
</protein>
<keyword evidence="1" id="KW-0732">Signal</keyword>
<evidence type="ECO:0000313" key="3">
    <source>
        <dbReference type="Proteomes" id="UP000248863"/>
    </source>
</evidence>
<reference evidence="2 3" key="1">
    <citation type="submission" date="2017-07" db="EMBL/GenBank/DDBJ databases">
        <title>Draft Genome Sequences of Select Purple Nonsulfur Bacteria.</title>
        <authorList>
            <person name="Lasarre B."/>
            <person name="Mckinlay J.B."/>
        </authorList>
    </citation>
    <scope>NUCLEOTIDE SEQUENCE [LARGE SCALE GENOMIC DNA]</scope>
    <source>
        <strain evidence="2 3">DSM 11907</strain>
    </source>
</reference>
<dbReference type="AlphaFoldDB" id="A0A327KDY5"/>
<evidence type="ECO:0000256" key="1">
    <source>
        <dbReference type="SAM" id="SignalP"/>
    </source>
</evidence>
<organism evidence="2 3">
    <name type="scientific">Rhodoplanes elegans</name>
    <dbReference type="NCBI Taxonomy" id="29408"/>
    <lineage>
        <taxon>Bacteria</taxon>
        <taxon>Pseudomonadati</taxon>
        <taxon>Pseudomonadota</taxon>
        <taxon>Alphaproteobacteria</taxon>
        <taxon>Hyphomicrobiales</taxon>
        <taxon>Nitrobacteraceae</taxon>
        <taxon>Rhodoplanes</taxon>
    </lineage>
</organism>
<sequence length="218" mass="22075">MRPVRPFPTALLAALLAVAIASPAPAQAQAQQKSGPAPAPAAAAPRPYPSIAVTLPKPVADPSFEAFRKQLGEIAGRKDRTALAGLVAKSFFWTASQGEKADRKKPGIDNLAAALGLDAADGEGWEALASAAADPTLEAMPQKKGVSCAPAAPAFDGKAFEQLLKSTRSDVFDWAYPALPDLPVRSGAGADAPVVETLGAVLVRVVAEPPPGGAAGAA</sequence>
<comment type="caution">
    <text evidence="2">The sequence shown here is derived from an EMBL/GenBank/DDBJ whole genome shotgun (WGS) entry which is preliminary data.</text>
</comment>
<dbReference type="Proteomes" id="UP000248863">
    <property type="component" value="Unassembled WGS sequence"/>
</dbReference>
<keyword evidence="3" id="KW-1185">Reference proteome</keyword>
<accession>A0A327KDY5</accession>
<feature type="signal peptide" evidence="1">
    <location>
        <begin position="1"/>
        <end position="28"/>
    </location>
</feature>